<dbReference type="EMBL" id="CAHPSF010000018">
    <property type="protein sequence ID" value="CAB5717702.1"/>
    <property type="molecule type" value="Genomic_DNA"/>
</dbReference>
<name>A0A1B8SMS4_PRORE</name>
<proteinExistence type="predicted"/>
<evidence type="ECO:0000256" key="1">
    <source>
        <dbReference type="SAM" id="SignalP"/>
    </source>
</evidence>
<keyword evidence="3" id="KW-0614">Plasmid</keyword>
<accession>A0A1B8SMS4</accession>
<evidence type="ECO:0000313" key="5">
    <source>
        <dbReference type="Proteomes" id="UP000216001"/>
    </source>
</evidence>
<dbReference type="Pfam" id="PF06122">
    <property type="entry name" value="TraH"/>
    <property type="match status" value="1"/>
</dbReference>
<keyword evidence="1" id="KW-0732">Signal</keyword>
<dbReference type="EMBL" id="NOWC01000095">
    <property type="protein sequence ID" value="OZS71847.1"/>
    <property type="molecule type" value="Genomic_DNA"/>
</dbReference>
<feature type="chain" id="PRO_5008614248" evidence="1">
    <location>
        <begin position="23"/>
        <end position="469"/>
    </location>
</feature>
<dbReference type="EMBL" id="NOWC01000028">
    <property type="protein sequence ID" value="OZS72953.1"/>
    <property type="molecule type" value="Genomic_DNA"/>
</dbReference>
<evidence type="ECO:0000313" key="4">
    <source>
        <dbReference type="EMBL" id="OZS72953.1"/>
    </source>
</evidence>
<reference evidence="2" key="2">
    <citation type="submission" date="2020-05" db="EMBL/GenBank/DDBJ databases">
        <authorList>
            <person name="Delgado-Blas J."/>
        </authorList>
    </citation>
    <scope>NUCLEOTIDE SEQUENCE</scope>
    <source>
        <strain evidence="2">BB1453</strain>
    </source>
</reference>
<protein>
    <submittedName>
        <fullName evidence="2">Conjugal transfer pilus assembly protein TraH</fullName>
    </submittedName>
</protein>
<dbReference type="Proteomes" id="UP000216001">
    <property type="component" value="Unassembled WGS sequence"/>
</dbReference>
<sequence>MKKTLLSLVVTALFGFTPISQSADVNEQLNKMFGSMSNTTSGGSYKSVTREGYVGGGFVVRNQLRTLTPVNVTLPKASGGCAGIDFFAGSFSFINTEEFIQLLRNIAANSVGLAFQLAINAMDAVLGGELSKLQSIIQKLNEYTANSCQLSKGLMVDMAGAISEEMKTSVSAQLSSKGIQDSFNSYKSEVLGKQPPMIAAQKAGLTKPCTHYGNVMWCLLSKGGFNSGFLNSTDEQKELVMSLTGMVIVKEATQSNDKSTPILHQTIAPIPIEEVYELLMKGSKEKENVQIYGCGTSKDTCIAPAPKKIKVDGLQTQFLDIFEKYNYLQKYISNEKPAENIKQKVLFFNVNGAVTNGYKLIEGQDTTRAMHYYRNISEIISYEAAFVYLNDMLTVAESSADRIIENNEEPIFAHIKKQREMIRDAKVTLRQIHDGYIVKHGGLVRINEIFNTFMVGTKPIHVPDGVNAQ</sequence>
<feature type="signal peptide" evidence="1">
    <location>
        <begin position="1"/>
        <end position="22"/>
    </location>
</feature>
<evidence type="ECO:0000313" key="2">
    <source>
        <dbReference type="EMBL" id="CAB5717702.1"/>
    </source>
</evidence>
<gene>
    <name evidence="4" type="ORF">CHI95_19045</name>
    <name evidence="3" type="ORF">CHI95_25020</name>
    <name evidence="2" type="ORF">GHA_04339</name>
</gene>
<organism evidence="3 5">
    <name type="scientific">Providencia rettgeri</name>
    <dbReference type="NCBI Taxonomy" id="587"/>
    <lineage>
        <taxon>Bacteria</taxon>
        <taxon>Pseudomonadati</taxon>
        <taxon>Pseudomonadota</taxon>
        <taxon>Gammaproteobacteria</taxon>
        <taxon>Enterobacterales</taxon>
        <taxon>Morganellaceae</taxon>
        <taxon>Providencia</taxon>
    </lineage>
</organism>
<evidence type="ECO:0000313" key="3">
    <source>
        <dbReference type="EMBL" id="OZS71847.1"/>
    </source>
</evidence>
<comment type="caution">
    <text evidence="3">The sequence shown here is derived from an EMBL/GenBank/DDBJ whole genome shotgun (WGS) entry which is preliminary data.</text>
</comment>
<dbReference type="RefSeq" id="WP_072070764.1">
    <property type="nucleotide sequence ID" value="NZ_ABEXOC020000006.1"/>
</dbReference>
<dbReference type="Proteomes" id="UP000834611">
    <property type="component" value="Unassembled WGS sequence"/>
</dbReference>
<dbReference type="InterPro" id="IPR010927">
    <property type="entry name" value="T4SS_TraH"/>
</dbReference>
<dbReference type="AlphaFoldDB" id="A0A1B8SMS4"/>
<dbReference type="STRING" id="587.RB151_016850"/>
<reference evidence="3 5" key="1">
    <citation type="submission" date="2017-07" db="EMBL/GenBank/DDBJ databases">
        <title>blaIMP-27 on transferable plasmids in Proteus mirabilis and Providencia rettgeri.</title>
        <authorList>
            <person name="Potter R."/>
        </authorList>
    </citation>
    <scope>NUCLEOTIDE SEQUENCE [LARGE SCALE GENOMIC DNA]</scope>
    <source>
        <strain evidence="3 5">PR1</strain>
        <plasmid evidence="3">pPR1</plasmid>
    </source>
</reference>
<dbReference type="GeneID" id="93396210"/>
<geneLocation type="plasmid" evidence="3">
    <name>pPR1</name>
</geneLocation>